<evidence type="ECO:0000256" key="1">
    <source>
        <dbReference type="ARBA" id="ARBA00004496"/>
    </source>
</evidence>
<evidence type="ECO:0000256" key="4">
    <source>
        <dbReference type="ARBA" id="ARBA00022490"/>
    </source>
</evidence>
<dbReference type="SUPFAM" id="SSF54211">
    <property type="entry name" value="Ribosomal protein S5 domain 2-like"/>
    <property type="match status" value="1"/>
</dbReference>
<dbReference type="GO" id="GO:0016075">
    <property type="term" value="P:rRNA catabolic process"/>
    <property type="evidence" value="ECO:0007669"/>
    <property type="project" value="TreeGrafter"/>
</dbReference>
<dbReference type="Pfam" id="PF01138">
    <property type="entry name" value="RNase_PH"/>
    <property type="match status" value="1"/>
</dbReference>
<dbReference type="GO" id="GO:0035925">
    <property type="term" value="F:mRNA 3'-UTR AU-rich region binding"/>
    <property type="evidence" value="ECO:0007669"/>
    <property type="project" value="TreeGrafter"/>
</dbReference>
<evidence type="ECO:0000256" key="5">
    <source>
        <dbReference type="ARBA" id="ARBA00022552"/>
    </source>
</evidence>
<dbReference type="GO" id="GO:0071035">
    <property type="term" value="P:nuclear polyadenylation-dependent rRNA catabolic process"/>
    <property type="evidence" value="ECO:0007669"/>
    <property type="project" value="TreeGrafter"/>
</dbReference>
<dbReference type="AlphaFoldDB" id="S9V2X9"/>
<evidence type="ECO:0000256" key="6">
    <source>
        <dbReference type="ARBA" id="ARBA00022835"/>
    </source>
</evidence>
<proteinExistence type="inferred from homology"/>
<organism evidence="12 13">
    <name type="scientific">Angomonas deanei</name>
    <dbReference type="NCBI Taxonomy" id="59799"/>
    <lineage>
        <taxon>Eukaryota</taxon>
        <taxon>Discoba</taxon>
        <taxon>Euglenozoa</taxon>
        <taxon>Kinetoplastea</taxon>
        <taxon>Metakinetoplastina</taxon>
        <taxon>Trypanosomatida</taxon>
        <taxon>Trypanosomatidae</taxon>
        <taxon>Strigomonadinae</taxon>
        <taxon>Angomonas</taxon>
    </lineage>
</organism>
<dbReference type="InterPro" id="IPR036345">
    <property type="entry name" value="ExoRNase_PH_dom2_sf"/>
</dbReference>
<dbReference type="InterPro" id="IPR027408">
    <property type="entry name" value="PNPase/RNase_PH_dom_sf"/>
</dbReference>
<dbReference type="InterPro" id="IPR050590">
    <property type="entry name" value="Exosome_comp_Rrp42_subfam"/>
</dbReference>
<dbReference type="PANTHER" id="PTHR11097">
    <property type="entry name" value="EXOSOME COMPLEX EXONUCLEASE RIBOSOMAL RNA PROCESSING PROTEIN"/>
    <property type="match status" value="1"/>
</dbReference>
<dbReference type="GO" id="GO:0005730">
    <property type="term" value="C:nucleolus"/>
    <property type="evidence" value="ECO:0007669"/>
    <property type="project" value="UniProtKB-SubCell"/>
</dbReference>
<keyword evidence="7" id="KW-0694">RNA-binding</keyword>
<dbReference type="GO" id="GO:0034473">
    <property type="term" value="P:U1 snRNA 3'-end processing"/>
    <property type="evidence" value="ECO:0007669"/>
    <property type="project" value="TreeGrafter"/>
</dbReference>
<evidence type="ECO:0000256" key="8">
    <source>
        <dbReference type="ARBA" id="ARBA00023242"/>
    </source>
</evidence>
<dbReference type="GO" id="GO:0000176">
    <property type="term" value="C:nuclear exosome (RNase complex)"/>
    <property type="evidence" value="ECO:0007669"/>
    <property type="project" value="TreeGrafter"/>
</dbReference>
<name>S9V2X9_9TRYP</name>
<keyword evidence="13" id="KW-1185">Reference proteome</keyword>
<keyword evidence="6" id="KW-0271">Exosome</keyword>
<evidence type="ECO:0000256" key="7">
    <source>
        <dbReference type="ARBA" id="ARBA00022884"/>
    </source>
</evidence>
<dbReference type="GO" id="GO:0034476">
    <property type="term" value="P:U5 snRNA 3'-end processing"/>
    <property type="evidence" value="ECO:0007669"/>
    <property type="project" value="TreeGrafter"/>
</dbReference>
<dbReference type="VEuPathDB" id="TriTrypDB:ADEAN_000344700"/>
<evidence type="ECO:0000313" key="12">
    <source>
        <dbReference type="EMBL" id="CAD2215989.1"/>
    </source>
</evidence>
<evidence type="ECO:0000259" key="11">
    <source>
        <dbReference type="Pfam" id="PF03725"/>
    </source>
</evidence>
<dbReference type="GO" id="GO:0071028">
    <property type="term" value="P:nuclear mRNA surveillance"/>
    <property type="evidence" value="ECO:0007669"/>
    <property type="project" value="TreeGrafter"/>
</dbReference>
<sequence length="287" mass="30711">MSLLPDTGSVELRSYAEYTIERLANGGRLDERTATEVRPVSVVREAQGDGTGPLSSVLFTDKSGRCFSATVHGVFGPAWPTQPRQGRLNVYVTAPMLGNRIEGSTLYGRGQVISSQQEDVALRVAEGYVREVLLSCLDMEKLCVVEGEACWVLTITITCFHADGGLRPACLHAALAALHGLTLPRARLPNGVVVEPTAVSLSRLPVACAYGIHSSRTTGEVRLLADPSAAEEYICETSAMVTVDEKDNVLSVLFTSPNPLQPSVLTTVVDQWLAAAPAFRAALFKGL</sequence>
<protein>
    <recommendedName>
        <fullName evidence="9">Ribosomal RNA-processing protein 43</fullName>
    </recommendedName>
</protein>
<evidence type="ECO:0000256" key="9">
    <source>
        <dbReference type="ARBA" id="ARBA00030617"/>
    </source>
</evidence>
<keyword evidence="4" id="KW-0963">Cytoplasm</keyword>
<dbReference type="InterPro" id="IPR015847">
    <property type="entry name" value="ExoRNase_PH_dom2"/>
</dbReference>
<dbReference type="OrthoDB" id="45882at2759"/>
<dbReference type="Pfam" id="PF03725">
    <property type="entry name" value="RNase_PH_C"/>
    <property type="match status" value="1"/>
</dbReference>
<dbReference type="PANTHER" id="PTHR11097:SF9">
    <property type="entry name" value="EXOSOME COMPLEX COMPONENT RRP43"/>
    <property type="match status" value="1"/>
</dbReference>
<dbReference type="GO" id="GO:0000467">
    <property type="term" value="P:exonucleolytic trimming to generate mature 3'-end of 5.8S rRNA from tricistronic rRNA transcript (SSU-rRNA, 5.8S rRNA, LSU-rRNA)"/>
    <property type="evidence" value="ECO:0007669"/>
    <property type="project" value="TreeGrafter"/>
</dbReference>
<dbReference type="Gene3D" id="3.30.230.70">
    <property type="entry name" value="GHMP Kinase, N-terminal domain"/>
    <property type="match status" value="1"/>
</dbReference>
<dbReference type="SUPFAM" id="SSF55666">
    <property type="entry name" value="Ribonuclease PH domain 2-like"/>
    <property type="match status" value="1"/>
</dbReference>
<dbReference type="GO" id="GO:0000177">
    <property type="term" value="C:cytoplasmic exosome (RNase complex)"/>
    <property type="evidence" value="ECO:0007669"/>
    <property type="project" value="TreeGrafter"/>
</dbReference>
<feature type="domain" description="Exoribonuclease phosphorolytic" evidence="10">
    <location>
        <begin position="71"/>
        <end position="179"/>
    </location>
</feature>
<accession>S9V2X9</accession>
<gene>
    <name evidence="12" type="ORF">ADEAN_000344700</name>
</gene>
<dbReference type="GO" id="GO:0071038">
    <property type="term" value="P:TRAMP-dependent tRNA surveillance pathway"/>
    <property type="evidence" value="ECO:0007669"/>
    <property type="project" value="TreeGrafter"/>
</dbReference>
<dbReference type="EMBL" id="LR877150">
    <property type="protein sequence ID" value="CAD2215989.1"/>
    <property type="molecule type" value="Genomic_DNA"/>
</dbReference>
<comment type="similarity">
    <text evidence="3">Belongs to the RNase PH family.</text>
</comment>
<evidence type="ECO:0000259" key="10">
    <source>
        <dbReference type="Pfam" id="PF01138"/>
    </source>
</evidence>
<reference evidence="12 13" key="1">
    <citation type="submission" date="2020-08" db="EMBL/GenBank/DDBJ databases">
        <authorList>
            <person name="Newling K."/>
            <person name="Davey J."/>
            <person name="Forrester S."/>
        </authorList>
    </citation>
    <scope>NUCLEOTIDE SEQUENCE [LARGE SCALE GENOMIC DNA]</scope>
    <source>
        <strain evidence="13">Crithidia deanei Carvalho (ATCC PRA-265)</strain>
    </source>
</reference>
<comment type="subcellular location">
    <subcellularLocation>
        <location evidence="1">Cytoplasm</location>
    </subcellularLocation>
    <subcellularLocation>
        <location evidence="2">Nucleus</location>
        <location evidence="2">Nucleolus</location>
    </subcellularLocation>
</comment>
<keyword evidence="8" id="KW-0539">Nucleus</keyword>
<evidence type="ECO:0000256" key="3">
    <source>
        <dbReference type="ARBA" id="ARBA00006678"/>
    </source>
</evidence>
<dbReference type="GO" id="GO:0034475">
    <property type="term" value="P:U4 snRNA 3'-end processing"/>
    <property type="evidence" value="ECO:0007669"/>
    <property type="project" value="TreeGrafter"/>
</dbReference>
<dbReference type="InterPro" id="IPR020568">
    <property type="entry name" value="Ribosomal_Su5_D2-typ_SF"/>
</dbReference>
<dbReference type="Proteomes" id="UP000515908">
    <property type="component" value="Chromosome 06"/>
</dbReference>
<feature type="domain" description="Exoribonuclease phosphorolytic" evidence="11">
    <location>
        <begin position="204"/>
        <end position="269"/>
    </location>
</feature>
<evidence type="ECO:0000256" key="2">
    <source>
        <dbReference type="ARBA" id="ARBA00004604"/>
    </source>
</evidence>
<dbReference type="InterPro" id="IPR001247">
    <property type="entry name" value="ExoRNase_PH_dom1"/>
</dbReference>
<keyword evidence="5" id="KW-0698">rRNA processing</keyword>
<evidence type="ECO:0000313" key="13">
    <source>
        <dbReference type="Proteomes" id="UP000515908"/>
    </source>
</evidence>